<dbReference type="Proteomes" id="UP000253083">
    <property type="component" value="Unassembled WGS sequence"/>
</dbReference>
<dbReference type="InParanoid" id="A0A395JPV0"/>
<keyword evidence="2" id="KW-1185">Reference proteome</keyword>
<comment type="caution">
    <text evidence="1">The sequence shown here is derived from an EMBL/GenBank/DDBJ whole genome shotgun (WGS) entry which is preliminary data.</text>
</comment>
<accession>A0A395JPV0</accession>
<dbReference type="OrthoDB" id="9802910at2"/>
<dbReference type="InterPro" id="IPR018699">
    <property type="entry name" value="DUF2203"/>
</dbReference>
<dbReference type="AlphaFoldDB" id="A0A395JPV0"/>
<sequence length="133" mass="15628">MPALQTDIGQRDKLFNLVEARELLPLVQVITNKHHEELSPIRLRLEKMLSNDPRRASVEQQYEQVVSRWRDKIELLGARVSGLWVVEFNVGEGCLSWRYPELYLGSFRTHDKALSDRQNLTDYIEEFDPDWAC</sequence>
<gene>
    <name evidence="1" type="ORF">DFR28_10147</name>
</gene>
<evidence type="ECO:0000313" key="1">
    <source>
        <dbReference type="EMBL" id="RBP52665.1"/>
    </source>
</evidence>
<dbReference type="Pfam" id="PF09969">
    <property type="entry name" value="DUF2203"/>
    <property type="match status" value="1"/>
</dbReference>
<name>A0A395JPV0_9GAMM</name>
<protein>
    <submittedName>
        <fullName evidence="1">Uncharacterized protein DUF2203</fullName>
    </submittedName>
</protein>
<dbReference type="RefSeq" id="WP_113952295.1">
    <property type="nucleotide sequence ID" value="NZ_QNRT01000001.1"/>
</dbReference>
<proteinExistence type="predicted"/>
<organism evidence="1 2">
    <name type="scientific">Arenicella xantha</name>
    <dbReference type="NCBI Taxonomy" id="644221"/>
    <lineage>
        <taxon>Bacteria</taxon>
        <taxon>Pseudomonadati</taxon>
        <taxon>Pseudomonadota</taxon>
        <taxon>Gammaproteobacteria</taxon>
        <taxon>Arenicellales</taxon>
        <taxon>Arenicellaceae</taxon>
        <taxon>Arenicella</taxon>
    </lineage>
</organism>
<evidence type="ECO:0000313" key="2">
    <source>
        <dbReference type="Proteomes" id="UP000253083"/>
    </source>
</evidence>
<dbReference type="EMBL" id="QNRT01000001">
    <property type="protein sequence ID" value="RBP52665.1"/>
    <property type="molecule type" value="Genomic_DNA"/>
</dbReference>
<reference evidence="1 2" key="1">
    <citation type="submission" date="2018-06" db="EMBL/GenBank/DDBJ databases">
        <title>Genomic Encyclopedia of Type Strains, Phase IV (KMG-IV): sequencing the most valuable type-strain genomes for metagenomic binning, comparative biology and taxonomic classification.</title>
        <authorList>
            <person name="Goeker M."/>
        </authorList>
    </citation>
    <scope>NUCLEOTIDE SEQUENCE [LARGE SCALE GENOMIC DNA]</scope>
    <source>
        <strain evidence="1 2">DSM 24032</strain>
    </source>
</reference>